<sequence length="454" mass="49904">MSSTLAQCGLEFVDDHWYQMRGACPEQTALCVLNLENYRGPEPHGREAVHIISTVQRTKLCRSELSASDAMRGFHVSRPFVLLSRILILRHCDAFATNFTEAEFHGNRTRRSRFVGVASRRQIVGYALFRARGASGHDLGRRHAAAHDAGPTAILSSAFISDLGVYQSQYDPASETHGYIRLAGSIRCENTNAIAPKATPPVDTLFVHLACVISARRRDRSSGTSTAGRGHAAVTGDKLISRDNANYDSLPPPAPPPRAALAPPANKVNYLLGPVSIVMPPVEKRIMTDTNVNNSEVTVKTEREEFEEAPKFGAGDRLTSIIDQLRSASKLKEKSSSLSHKLTASESMLVDVCVANRFFTFCTVDDDGRTVKFTSLSNQKGYIADRRRIEMTANNNDCQMSSTYKSVEKASYNPIKVPLLRTGPTAPETSHILGDCAPHVDFLWHAPSIVVFQY</sequence>
<dbReference type="Proteomes" id="UP000299102">
    <property type="component" value="Unassembled WGS sequence"/>
</dbReference>
<feature type="region of interest" description="Disordered" evidence="1">
    <location>
        <begin position="218"/>
        <end position="261"/>
    </location>
</feature>
<proteinExistence type="predicted"/>
<comment type="caution">
    <text evidence="2">The sequence shown here is derived from an EMBL/GenBank/DDBJ whole genome shotgun (WGS) entry which is preliminary data.</text>
</comment>
<gene>
    <name evidence="2" type="ORF">EVAR_45913_1</name>
</gene>
<reference evidence="2 3" key="1">
    <citation type="journal article" date="2019" name="Commun. Biol.">
        <title>The bagworm genome reveals a unique fibroin gene that provides high tensile strength.</title>
        <authorList>
            <person name="Kono N."/>
            <person name="Nakamura H."/>
            <person name="Ohtoshi R."/>
            <person name="Tomita M."/>
            <person name="Numata K."/>
            <person name="Arakawa K."/>
        </authorList>
    </citation>
    <scope>NUCLEOTIDE SEQUENCE [LARGE SCALE GENOMIC DNA]</scope>
</reference>
<accession>A0A4C1W650</accession>
<protein>
    <submittedName>
        <fullName evidence="2">Uncharacterized protein</fullName>
    </submittedName>
</protein>
<evidence type="ECO:0000256" key="1">
    <source>
        <dbReference type="SAM" id="MobiDB-lite"/>
    </source>
</evidence>
<organism evidence="2 3">
    <name type="scientific">Eumeta variegata</name>
    <name type="common">Bagworm moth</name>
    <name type="synonym">Eumeta japonica</name>
    <dbReference type="NCBI Taxonomy" id="151549"/>
    <lineage>
        <taxon>Eukaryota</taxon>
        <taxon>Metazoa</taxon>
        <taxon>Ecdysozoa</taxon>
        <taxon>Arthropoda</taxon>
        <taxon>Hexapoda</taxon>
        <taxon>Insecta</taxon>
        <taxon>Pterygota</taxon>
        <taxon>Neoptera</taxon>
        <taxon>Endopterygota</taxon>
        <taxon>Lepidoptera</taxon>
        <taxon>Glossata</taxon>
        <taxon>Ditrysia</taxon>
        <taxon>Tineoidea</taxon>
        <taxon>Psychidae</taxon>
        <taxon>Oiketicinae</taxon>
        <taxon>Eumeta</taxon>
    </lineage>
</organism>
<keyword evidence="3" id="KW-1185">Reference proteome</keyword>
<dbReference type="EMBL" id="BGZK01000485">
    <property type="protein sequence ID" value="GBP46493.1"/>
    <property type="molecule type" value="Genomic_DNA"/>
</dbReference>
<evidence type="ECO:0000313" key="3">
    <source>
        <dbReference type="Proteomes" id="UP000299102"/>
    </source>
</evidence>
<name>A0A4C1W650_EUMVA</name>
<evidence type="ECO:0000313" key="2">
    <source>
        <dbReference type="EMBL" id="GBP46493.1"/>
    </source>
</evidence>
<dbReference type="AlphaFoldDB" id="A0A4C1W650"/>